<dbReference type="EMBL" id="JACHHN010000004">
    <property type="protein sequence ID" value="MBB5191822.1"/>
    <property type="molecule type" value="Genomic_DNA"/>
</dbReference>
<evidence type="ECO:0000259" key="5">
    <source>
        <dbReference type="Pfam" id="PF00419"/>
    </source>
</evidence>
<reference evidence="6 7" key="1">
    <citation type="submission" date="2020-08" db="EMBL/GenBank/DDBJ databases">
        <title>Genomic Encyclopedia of Type Strains, Phase IV (KMG-IV): sequencing the most valuable type-strain genomes for metagenomic binning, comparative biology and taxonomic classification.</title>
        <authorList>
            <person name="Goeker M."/>
        </authorList>
    </citation>
    <scope>NUCLEOTIDE SEQUENCE [LARGE SCALE GENOMIC DNA]</scope>
    <source>
        <strain evidence="6 7">DSM 18233</strain>
    </source>
</reference>
<comment type="caution">
    <text evidence="6">The sequence shown here is derived from an EMBL/GenBank/DDBJ whole genome shotgun (WGS) entry which is preliminary data.</text>
</comment>
<comment type="subcellular location">
    <subcellularLocation>
        <location evidence="1">Fimbrium</location>
    </subcellularLocation>
</comment>
<accession>A0A840RHS9</accession>
<feature type="chain" id="PRO_5032473935" evidence="4">
    <location>
        <begin position="22"/>
        <end position="336"/>
    </location>
</feature>
<dbReference type="InterPro" id="IPR050263">
    <property type="entry name" value="Bact_Fimbrial_Adh_Pro"/>
</dbReference>
<dbReference type="GO" id="GO:0043709">
    <property type="term" value="P:cell adhesion involved in single-species biofilm formation"/>
    <property type="evidence" value="ECO:0007669"/>
    <property type="project" value="TreeGrafter"/>
</dbReference>
<dbReference type="InterPro" id="IPR000259">
    <property type="entry name" value="Adhesion_dom_fimbrial"/>
</dbReference>
<comment type="similarity">
    <text evidence="2">Belongs to the fimbrial protein family.</text>
</comment>
<keyword evidence="3" id="KW-0281">Fimbrium</keyword>
<dbReference type="InterPro" id="IPR008966">
    <property type="entry name" value="Adhesion_dom_sf"/>
</dbReference>
<dbReference type="SUPFAM" id="SSF49401">
    <property type="entry name" value="Bacterial adhesins"/>
    <property type="match status" value="1"/>
</dbReference>
<evidence type="ECO:0000256" key="4">
    <source>
        <dbReference type="SAM" id="SignalP"/>
    </source>
</evidence>
<dbReference type="Proteomes" id="UP000543030">
    <property type="component" value="Unassembled WGS sequence"/>
</dbReference>
<organism evidence="6 7">
    <name type="scientific">Silvimonas terrae</name>
    <dbReference type="NCBI Taxonomy" id="300266"/>
    <lineage>
        <taxon>Bacteria</taxon>
        <taxon>Pseudomonadati</taxon>
        <taxon>Pseudomonadota</taxon>
        <taxon>Betaproteobacteria</taxon>
        <taxon>Neisseriales</taxon>
        <taxon>Chitinibacteraceae</taxon>
        <taxon>Silvimonas</taxon>
    </lineage>
</organism>
<evidence type="ECO:0000313" key="7">
    <source>
        <dbReference type="Proteomes" id="UP000543030"/>
    </source>
</evidence>
<sequence length="336" mass="35204">MKKHSFFLFALLMIDWSGAQAASTCNSLGGNIAPNFGTVTGPAHLAPGSDIASVSNDVIIQCKDTAGGTISFTNTITLISTSSTSGEDTSFNTGSSAIGLRIYITYPQCNVFNQVIHQNIPLTMVCPRTNVGNTYQQELMTVTTKLSNRSYRLPAGTLGSGGPQLKMSYTESDSGGPWAQVNPLSGPYSGAIVGSTCSIPSKNLTVNLDPVNSGDLSIVGATSAPKIFNISLDCPDETLKVGITLTDSTQNSNRTSVLTNASGSTATGLSFQFVDESGNPVLMGPDSPNYNTENQRIVGTSTGGTFNIPLGIRYIRTGNITPGTLMGLATYTFSYQ</sequence>
<proteinExistence type="inferred from homology"/>
<evidence type="ECO:0000256" key="1">
    <source>
        <dbReference type="ARBA" id="ARBA00004561"/>
    </source>
</evidence>
<feature type="signal peptide" evidence="4">
    <location>
        <begin position="1"/>
        <end position="21"/>
    </location>
</feature>
<name>A0A840RHS9_9NEIS</name>
<keyword evidence="4" id="KW-0732">Signal</keyword>
<evidence type="ECO:0000313" key="6">
    <source>
        <dbReference type="EMBL" id="MBB5191822.1"/>
    </source>
</evidence>
<dbReference type="PANTHER" id="PTHR33420:SF14">
    <property type="entry name" value="TYPE 1 FIMBRIN D-MANNOSE SPECIFIC ADHESIN"/>
    <property type="match status" value="1"/>
</dbReference>
<evidence type="ECO:0000256" key="3">
    <source>
        <dbReference type="ARBA" id="ARBA00023263"/>
    </source>
</evidence>
<gene>
    <name evidence="6" type="ORF">HNQ50_002552</name>
</gene>
<dbReference type="RefSeq" id="WP_184101191.1">
    <property type="nucleotide sequence ID" value="NZ_JACHHN010000004.1"/>
</dbReference>
<dbReference type="Pfam" id="PF00419">
    <property type="entry name" value="Fimbrial"/>
    <property type="match status" value="1"/>
</dbReference>
<dbReference type="Gene3D" id="2.60.40.1090">
    <property type="entry name" value="Fimbrial-type adhesion domain"/>
    <property type="match status" value="1"/>
</dbReference>
<feature type="domain" description="Fimbrial-type adhesion" evidence="5">
    <location>
        <begin position="189"/>
        <end position="336"/>
    </location>
</feature>
<keyword evidence="7" id="KW-1185">Reference proteome</keyword>
<dbReference type="GO" id="GO:0009289">
    <property type="term" value="C:pilus"/>
    <property type="evidence" value="ECO:0007669"/>
    <property type="project" value="UniProtKB-SubCell"/>
</dbReference>
<dbReference type="InterPro" id="IPR036937">
    <property type="entry name" value="Adhesion_dom_fimbrial_sf"/>
</dbReference>
<protein>
    <submittedName>
        <fullName evidence="6">Type 1 fimbria pilin</fullName>
    </submittedName>
</protein>
<dbReference type="PANTHER" id="PTHR33420">
    <property type="entry name" value="FIMBRIAL SUBUNIT ELFA-RELATED"/>
    <property type="match status" value="1"/>
</dbReference>
<dbReference type="AlphaFoldDB" id="A0A840RHS9"/>
<evidence type="ECO:0000256" key="2">
    <source>
        <dbReference type="ARBA" id="ARBA00006671"/>
    </source>
</evidence>